<organism evidence="3 4">
    <name type="scientific">Gordonia polyisoprenivorans</name>
    <dbReference type="NCBI Taxonomy" id="84595"/>
    <lineage>
        <taxon>Bacteria</taxon>
        <taxon>Bacillati</taxon>
        <taxon>Actinomycetota</taxon>
        <taxon>Actinomycetes</taxon>
        <taxon>Mycobacteriales</taxon>
        <taxon>Gordoniaceae</taxon>
        <taxon>Gordonia</taxon>
    </lineage>
</organism>
<dbReference type="PANTHER" id="PTHR19353:SF19">
    <property type="entry name" value="DELTA(5) FATTY ACID DESATURASE C-RELATED"/>
    <property type="match status" value="1"/>
</dbReference>
<evidence type="ECO:0000259" key="2">
    <source>
        <dbReference type="Pfam" id="PF00487"/>
    </source>
</evidence>
<dbReference type="GO" id="GO:0016717">
    <property type="term" value="F:oxidoreductase activity, acting on paired donors, with oxidation of a pair of donors resulting in the reduction of molecular oxygen to two molecules of water"/>
    <property type="evidence" value="ECO:0007669"/>
    <property type="project" value="TreeGrafter"/>
</dbReference>
<accession>A0A846WWD2</accession>
<reference evidence="3 4" key="1">
    <citation type="submission" date="2020-04" db="EMBL/GenBank/DDBJ databases">
        <title>MicrobeNet Type strains.</title>
        <authorList>
            <person name="Nicholson A.C."/>
        </authorList>
    </citation>
    <scope>NUCLEOTIDE SEQUENCE [LARGE SCALE GENOMIC DNA]</scope>
    <source>
        <strain evidence="3 4">ATCC BAA-14</strain>
    </source>
</reference>
<gene>
    <name evidence="3" type="ORF">HGA05_24660</name>
</gene>
<feature type="transmembrane region" description="Helical" evidence="1">
    <location>
        <begin position="196"/>
        <end position="216"/>
    </location>
</feature>
<feature type="transmembrane region" description="Helical" evidence="1">
    <location>
        <begin position="222"/>
        <end position="242"/>
    </location>
</feature>
<keyword evidence="1" id="KW-0812">Transmembrane</keyword>
<dbReference type="Proteomes" id="UP000563898">
    <property type="component" value="Unassembled WGS sequence"/>
</dbReference>
<feature type="domain" description="Fatty acid desaturase" evidence="2">
    <location>
        <begin position="62"/>
        <end position="321"/>
    </location>
</feature>
<evidence type="ECO:0000256" key="1">
    <source>
        <dbReference type="SAM" id="Phobius"/>
    </source>
</evidence>
<keyword evidence="1" id="KW-0472">Membrane</keyword>
<name>A0A846WWD2_9ACTN</name>
<feature type="transmembrane region" description="Helical" evidence="1">
    <location>
        <begin position="38"/>
        <end position="57"/>
    </location>
</feature>
<dbReference type="PIRSF" id="PIRSF015921">
    <property type="entry name" value="FA_sphinglp_des"/>
    <property type="match status" value="1"/>
</dbReference>
<evidence type="ECO:0000313" key="4">
    <source>
        <dbReference type="Proteomes" id="UP000563898"/>
    </source>
</evidence>
<keyword evidence="1" id="KW-1133">Transmembrane helix</keyword>
<dbReference type="PANTHER" id="PTHR19353">
    <property type="entry name" value="FATTY ACID DESATURASE 2"/>
    <property type="match status" value="1"/>
</dbReference>
<dbReference type="InterPro" id="IPR005804">
    <property type="entry name" value="FA_desaturase_dom"/>
</dbReference>
<dbReference type="GO" id="GO:0008610">
    <property type="term" value="P:lipid biosynthetic process"/>
    <property type="evidence" value="ECO:0007669"/>
    <property type="project" value="UniProtKB-ARBA"/>
</dbReference>
<dbReference type="GO" id="GO:0016020">
    <property type="term" value="C:membrane"/>
    <property type="evidence" value="ECO:0007669"/>
    <property type="project" value="TreeGrafter"/>
</dbReference>
<feature type="transmembrane region" description="Helical" evidence="1">
    <location>
        <begin position="63"/>
        <end position="82"/>
    </location>
</feature>
<evidence type="ECO:0000313" key="3">
    <source>
        <dbReference type="EMBL" id="NKY04761.1"/>
    </source>
</evidence>
<proteinExistence type="predicted"/>
<dbReference type="RefSeq" id="WP_035727689.1">
    <property type="nucleotide sequence ID" value="NZ_JAAXPC010000022.1"/>
</dbReference>
<dbReference type="CDD" id="cd03506">
    <property type="entry name" value="Delta6-FADS-like"/>
    <property type="match status" value="1"/>
</dbReference>
<dbReference type="EMBL" id="JAAXPC010000022">
    <property type="protein sequence ID" value="NKY04761.1"/>
    <property type="molecule type" value="Genomic_DNA"/>
</dbReference>
<dbReference type="Pfam" id="PF00487">
    <property type="entry name" value="FA_desaturase"/>
    <property type="match status" value="1"/>
</dbReference>
<comment type="caution">
    <text evidence="3">The sequence shown here is derived from an EMBL/GenBank/DDBJ whole genome shotgun (WGS) entry which is preliminary data.</text>
</comment>
<protein>
    <submittedName>
        <fullName evidence="3">Acyl-CoA desaturase</fullName>
    </submittedName>
</protein>
<sequence>MSPTREISAPRNEFVSSYTELAAEVRASGLLDRRRNYYLVRVVATSASFCALWTMVLLLGESWWQPALAVLLAVVSTQFGFLGHDGAHRQMFASAAANEWTARIVAALGAGLSLHWWRGKHNRHHKAPNQIGTDPDIVDGPIAFVPDVAAQRSGIAAWLTRRQGWFFFPLLTLEGAALHVASIQGLTSKAPVPHRVLELSLIVVRLGLATVLPFVVMTTAQAVVFVLLQMAVFGVLLGGAFAPNHKGMPLVPKDVRVDFLRRQVLMSRNIRGGRIIDFMMGGLNYQIEHHLFPSMPRPNLAKVRPLVQAHCARHSVTYTETSLIDSYAIVVRYLNQVGLGERDPFTCPLVRMYR</sequence>
<dbReference type="AlphaFoldDB" id="A0A846WWD2"/>
<dbReference type="InterPro" id="IPR012171">
    <property type="entry name" value="Fatty_acid_desaturase"/>
</dbReference>